<evidence type="ECO:0000313" key="1">
    <source>
        <dbReference type="EMBL" id="PWW11812.1"/>
    </source>
</evidence>
<dbReference type="RefSeq" id="WP_110025040.1">
    <property type="nucleotide sequence ID" value="NZ_QGTS01000002.1"/>
</dbReference>
<evidence type="ECO:0000313" key="2">
    <source>
        <dbReference type="Proteomes" id="UP000246744"/>
    </source>
</evidence>
<keyword evidence="2" id="KW-1185">Reference proteome</keyword>
<gene>
    <name evidence="1" type="ORF">DES37_102427</name>
</gene>
<proteinExistence type="predicted"/>
<comment type="caution">
    <text evidence="1">The sequence shown here is derived from an EMBL/GenBank/DDBJ whole genome shotgun (WGS) entry which is preliminary data.</text>
</comment>
<protein>
    <submittedName>
        <fullName evidence="1">Uncharacterized protein</fullName>
    </submittedName>
</protein>
<dbReference type="AlphaFoldDB" id="A0A317Q8G0"/>
<reference evidence="1 2" key="1">
    <citation type="submission" date="2018-05" db="EMBL/GenBank/DDBJ databases">
        <title>Genomic Encyclopedia of Type Strains, Phase IV (KMG-IV): sequencing the most valuable type-strain genomes for metagenomic binning, comparative biology and taxonomic classification.</title>
        <authorList>
            <person name="Goeker M."/>
        </authorList>
    </citation>
    <scope>NUCLEOTIDE SEQUENCE [LARGE SCALE GENOMIC DNA]</scope>
    <source>
        <strain evidence="1 2">DSM 19579</strain>
    </source>
</reference>
<organism evidence="1 2">
    <name type="scientific">Mangrovibacter plantisponsor</name>
    <dbReference type="NCBI Taxonomy" id="451513"/>
    <lineage>
        <taxon>Bacteria</taxon>
        <taxon>Pseudomonadati</taxon>
        <taxon>Pseudomonadota</taxon>
        <taxon>Gammaproteobacteria</taxon>
        <taxon>Enterobacterales</taxon>
        <taxon>Enterobacteriaceae</taxon>
        <taxon>Mangrovibacter</taxon>
    </lineage>
</organism>
<dbReference type="EMBL" id="QGTS01000002">
    <property type="protein sequence ID" value="PWW11812.1"/>
    <property type="molecule type" value="Genomic_DNA"/>
</dbReference>
<dbReference type="OrthoDB" id="6448035at2"/>
<dbReference type="Proteomes" id="UP000246744">
    <property type="component" value="Unassembled WGS sequence"/>
</dbReference>
<accession>A0A317Q8G0</accession>
<name>A0A317Q8G0_9ENTR</name>
<sequence length="98" mass="11555">MNNAWRGNNKGRHQAVLIEYHFNPKEKNSKSVYQLRHSGQKTVLELNLTVERNNYGEFKPNIDFDDFPKGLSDREAMLKLADWLHRLSVVIEDNWVTQ</sequence>